<dbReference type="Gene3D" id="1.10.10.10">
    <property type="entry name" value="Winged helix-like DNA-binding domain superfamily/Winged helix DNA-binding domain"/>
    <property type="match status" value="1"/>
</dbReference>
<evidence type="ECO:0000313" key="1">
    <source>
        <dbReference type="EMBL" id="MDT0322290.1"/>
    </source>
</evidence>
<dbReference type="InterPro" id="IPR036388">
    <property type="entry name" value="WH-like_DNA-bd_sf"/>
</dbReference>
<dbReference type="PANTHER" id="PTHR43132">
    <property type="entry name" value="ARSENICAL RESISTANCE OPERON REPRESSOR ARSR-RELATED"/>
    <property type="match status" value="1"/>
</dbReference>
<accession>A0ABU2LXG1</accession>
<dbReference type="InterPro" id="IPR036390">
    <property type="entry name" value="WH_DNA-bd_sf"/>
</dbReference>
<reference evidence="2" key="1">
    <citation type="submission" date="2023-07" db="EMBL/GenBank/DDBJ databases">
        <title>30 novel species of actinomycetes from the DSMZ collection.</title>
        <authorList>
            <person name="Nouioui I."/>
        </authorList>
    </citation>
    <scope>NUCLEOTIDE SEQUENCE [LARGE SCALE GENOMIC DNA]</scope>
    <source>
        <strain evidence="2">DSM 44918</strain>
    </source>
</reference>
<dbReference type="Proteomes" id="UP001183420">
    <property type="component" value="Unassembled WGS sequence"/>
</dbReference>
<gene>
    <name evidence="1" type="ORF">RNC47_28600</name>
</gene>
<comment type="caution">
    <text evidence="1">The sequence shown here is derived from an EMBL/GenBank/DDBJ whole genome shotgun (WGS) entry which is preliminary data.</text>
</comment>
<organism evidence="1 2">
    <name type="scientific">Streptomyces millisiae</name>
    <dbReference type="NCBI Taxonomy" id="3075542"/>
    <lineage>
        <taxon>Bacteria</taxon>
        <taxon>Bacillati</taxon>
        <taxon>Actinomycetota</taxon>
        <taxon>Actinomycetes</taxon>
        <taxon>Kitasatosporales</taxon>
        <taxon>Streptomycetaceae</taxon>
        <taxon>Streptomyces</taxon>
    </lineage>
</organism>
<evidence type="ECO:0000313" key="2">
    <source>
        <dbReference type="Proteomes" id="UP001183420"/>
    </source>
</evidence>
<dbReference type="InterPro" id="IPR051011">
    <property type="entry name" value="Metal_resp_trans_reg"/>
</dbReference>
<name>A0ABU2LXG1_9ACTN</name>
<keyword evidence="2" id="KW-1185">Reference proteome</keyword>
<dbReference type="SUPFAM" id="SSF46785">
    <property type="entry name" value="Winged helix' DNA-binding domain"/>
    <property type="match status" value="1"/>
</dbReference>
<sequence>MLRVRVTDADLCRVGLADGPERWVETVLSLRRLGADQGRSVFDPWRTRVRAGLVRLPPPTLARLRTLARPSPDLPDPASPRDRAVLRLYEELAIAPYWPRIHRLVDAERAARARRLLDAGGESLLGTLQPPARWEPPVLTVRQRTDREVDLAGRGLVLLPSVFCGRHPILRAAPEGPATLVYQIGLEPGWFEEPDEGTRRRALVRLLGTTRAACLGVIEDGCTTGELARRAGVAAPTASEHAMVLRQAGLADSVRRGNVVVHTLTPLGRTLLRAEA</sequence>
<dbReference type="CDD" id="cd00090">
    <property type="entry name" value="HTH_ARSR"/>
    <property type="match status" value="1"/>
</dbReference>
<dbReference type="RefSeq" id="WP_311602819.1">
    <property type="nucleotide sequence ID" value="NZ_JAVREM010000059.1"/>
</dbReference>
<dbReference type="PANTHER" id="PTHR43132:SF8">
    <property type="entry name" value="HTH-TYPE TRANSCRIPTIONAL REGULATOR KMTR"/>
    <property type="match status" value="1"/>
</dbReference>
<dbReference type="EMBL" id="JAVREM010000059">
    <property type="protein sequence ID" value="MDT0322290.1"/>
    <property type="molecule type" value="Genomic_DNA"/>
</dbReference>
<protein>
    <submittedName>
        <fullName evidence="1">Winged helix-turn-helix domain-containing protein</fullName>
    </submittedName>
</protein>
<dbReference type="InterPro" id="IPR011991">
    <property type="entry name" value="ArsR-like_HTH"/>
</dbReference>
<proteinExistence type="predicted"/>